<evidence type="ECO:0000313" key="3">
    <source>
        <dbReference type="Proteomes" id="UP000535543"/>
    </source>
</evidence>
<dbReference type="Pfam" id="PF07992">
    <property type="entry name" value="Pyr_redox_2"/>
    <property type="match status" value="1"/>
</dbReference>
<name>A0A848K5Z9_9NOCA</name>
<evidence type="ECO:0000313" key="2">
    <source>
        <dbReference type="EMBL" id="NMN93991.1"/>
    </source>
</evidence>
<reference evidence="2 3" key="2">
    <citation type="submission" date="2020-06" db="EMBL/GenBank/DDBJ databases">
        <title>Antribacter stalactiti gen. nov., sp. nov., a new member of the family Nacardiaceae isolated from a cave.</title>
        <authorList>
            <person name="Kim I.S."/>
        </authorList>
    </citation>
    <scope>NUCLEOTIDE SEQUENCE [LARGE SCALE GENOMIC DNA]</scope>
    <source>
        <strain evidence="2 3">YC2-7</strain>
    </source>
</reference>
<evidence type="ECO:0000259" key="1">
    <source>
        <dbReference type="Pfam" id="PF07992"/>
    </source>
</evidence>
<dbReference type="AlphaFoldDB" id="A0A848K5Z9"/>
<comment type="caution">
    <text evidence="2">The sequence shown here is derived from an EMBL/GenBank/DDBJ whole genome shotgun (WGS) entry which is preliminary data.</text>
</comment>
<keyword evidence="3" id="KW-1185">Reference proteome</keyword>
<proteinExistence type="predicted"/>
<dbReference type="PRINTS" id="PR00368">
    <property type="entry name" value="FADPNR"/>
</dbReference>
<dbReference type="RefSeq" id="WP_169584673.1">
    <property type="nucleotide sequence ID" value="NZ_VCQU01000001.1"/>
</dbReference>
<feature type="domain" description="FAD/NAD(P)-binding" evidence="1">
    <location>
        <begin position="4"/>
        <end position="291"/>
    </location>
</feature>
<protein>
    <submittedName>
        <fullName evidence="2">NAD(P)/FAD-dependent oxidoreductase</fullName>
    </submittedName>
</protein>
<dbReference type="PANTHER" id="PTHR43755">
    <property type="match status" value="1"/>
</dbReference>
<dbReference type="GO" id="GO:0016491">
    <property type="term" value="F:oxidoreductase activity"/>
    <property type="evidence" value="ECO:0007669"/>
    <property type="project" value="InterPro"/>
</dbReference>
<gene>
    <name evidence="2" type="ORF">FGL95_02950</name>
</gene>
<reference evidence="2 3" key="1">
    <citation type="submission" date="2019-05" db="EMBL/GenBank/DDBJ databases">
        <authorList>
            <person name="Lee S.D."/>
        </authorList>
    </citation>
    <scope>NUCLEOTIDE SEQUENCE [LARGE SCALE GENOMIC DNA]</scope>
    <source>
        <strain evidence="2 3">YC2-7</strain>
    </source>
</reference>
<dbReference type="Proteomes" id="UP000535543">
    <property type="component" value="Unassembled WGS sequence"/>
</dbReference>
<dbReference type="InterPro" id="IPR023753">
    <property type="entry name" value="FAD/NAD-binding_dom"/>
</dbReference>
<dbReference type="SUPFAM" id="SSF51905">
    <property type="entry name" value="FAD/NAD(P)-binding domain"/>
    <property type="match status" value="2"/>
</dbReference>
<dbReference type="InterPro" id="IPR036188">
    <property type="entry name" value="FAD/NAD-bd_sf"/>
</dbReference>
<accession>A0A848K5Z9</accession>
<organism evidence="2 3">
    <name type="scientific">Antrihabitans stalactiti</name>
    <dbReference type="NCBI Taxonomy" id="2584121"/>
    <lineage>
        <taxon>Bacteria</taxon>
        <taxon>Bacillati</taxon>
        <taxon>Actinomycetota</taxon>
        <taxon>Actinomycetes</taxon>
        <taxon>Mycobacteriales</taxon>
        <taxon>Nocardiaceae</taxon>
        <taxon>Antrihabitans</taxon>
    </lineage>
</organism>
<dbReference type="Gene3D" id="3.50.50.60">
    <property type="entry name" value="FAD/NAD(P)-binding domain"/>
    <property type="match status" value="2"/>
</dbReference>
<dbReference type="PANTHER" id="PTHR43755:SF1">
    <property type="entry name" value="FAD-DEPENDENT PYRIDINE NUCLEOTIDE-DISULPHIDE OXIDOREDUCTASE"/>
    <property type="match status" value="1"/>
</dbReference>
<dbReference type="InterPro" id="IPR052541">
    <property type="entry name" value="SQRD"/>
</dbReference>
<dbReference type="EMBL" id="VCQU01000001">
    <property type="protein sequence ID" value="NMN93991.1"/>
    <property type="molecule type" value="Genomic_DNA"/>
</dbReference>
<sequence>MAHRVVILGGGFGGVAAATRLRALLPPDDEIVLVDRRDYFMMGFRKTGEVVGAEPMADGRRSLEALTRAGIDVVQGEITAIDPQSRAVDVDGRRIAGDALLVALGARTVPDAVPGLREHGIDIYDPDEVPRAATALSELTSGSVAIGIFGAPYRCAPAPYELALLANEAARKRGATLQFTAFTPQPMSVPVLGQVGCGGIEDRLAGAGIDFRPATKAVRVESGTVVVDGGADIPFDLLLAVPPHRVPEVVADAGLTGPSGWVRADARTLETAFPDVYAVGDVTGIPMANGQPLPKAGVLAAAQGEVVAERIAARLGGGEPTATFDGAGYCFLEIGGGQAMLVRGNFLAEPAPDVELTAPSEEFLAEKQRFERERLDAWFGAG</sequence>